<evidence type="ECO:0000256" key="4">
    <source>
        <dbReference type="ARBA" id="ARBA00022475"/>
    </source>
</evidence>
<dbReference type="GO" id="GO:0005886">
    <property type="term" value="C:plasma membrane"/>
    <property type="evidence" value="ECO:0007669"/>
    <property type="project" value="UniProtKB-SubCell"/>
</dbReference>
<accession>A0A1I5JF20</accession>
<dbReference type="OrthoDB" id="63984at2"/>
<evidence type="ECO:0000256" key="6">
    <source>
        <dbReference type="ARBA" id="ARBA00022989"/>
    </source>
</evidence>
<reference evidence="10 11" key="1">
    <citation type="submission" date="2016-10" db="EMBL/GenBank/DDBJ databases">
        <authorList>
            <person name="de Groot N.N."/>
        </authorList>
    </citation>
    <scope>NUCLEOTIDE SEQUENCE [LARGE SCALE GENOMIC DNA]</scope>
    <source>
        <strain evidence="10 11">CGMCC 1.9157</strain>
    </source>
</reference>
<evidence type="ECO:0000256" key="2">
    <source>
        <dbReference type="ARBA" id="ARBA00008335"/>
    </source>
</evidence>
<dbReference type="SUPFAM" id="SSF103473">
    <property type="entry name" value="MFS general substrate transporter"/>
    <property type="match status" value="1"/>
</dbReference>
<dbReference type="EMBL" id="FOVR01000011">
    <property type="protein sequence ID" value="SFO71372.1"/>
    <property type="molecule type" value="Genomic_DNA"/>
</dbReference>
<feature type="transmembrane region" description="Helical" evidence="8">
    <location>
        <begin position="98"/>
        <end position="118"/>
    </location>
</feature>
<dbReference type="CDD" id="cd17324">
    <property type="entry name" value="MFS_NepI_like"/>
    <property type="match status" value="1"/>
</dbReference>
<evidence type="ECO:0000256" key="7">
    <source>
        <dbReference type="ARBA" id="ARBA00023136"/>
    </source>
</evidence>
<dbReference type="Pfam" id="PF07690">
    <property type="entry name" value="MFS_1"/>
    <property type="match status" value="2"/>
</dbReference>
<feature type="transmembrane region" description="Helical" evidence="8">
    <location>
        <begin position="124"/>
        <end position="146"/>
    </location>
</feature>
<keyword evidence="4" id="KW-1003">Cell membrane</keyword>
<feature type="transmembrane region" description="Helical" evidence="8">
    <location>
        <begin position="303"/>
        <end position="324"/>
    </location>
</feature>
<feature type="transmembrane region" description="Helical" evidence="8">
    <location>
        <begin position="158"/>
        <end position="176"/>
    </location>
</feature>
<dbReference type="PANTHER" id="PTHR43271">
    <property type="entry name" value="BLL2771 PROTEIN"/>
    <property type="match status" value="1"/>
</dbReference>
<dbReference type="RefSeq" id="WP_090074614.1">
    <property type="nucleotide sequence ID" value="NZ_FOVR01000011.1"/>
</dbReference>
<dbReference type="GO" id="GO:0022857">
    <property type="term" value="F:transmembrane transporter activity"/>
    <property type="evidence" value="ECO:0007669"/>
    <property type="project" value="InterPro"/>
</dbReference>
<evidence type="ECO:0000256" key="5">
    <source>
        <dbReference type="ARBA" id="ARBA00022692"/>
    </source>
</evidence>
<keyword evidence="6 8" id="KW-1133">Transmembrane helix</keyword>
<evidence type="ECO:0000256" key="8">
    <source>
        <dbReference type="SAM" id="Phobius"/>
    </source>
</evidence>
<keyword evidence="5 8" id="KW-0812">Transmembrane</keyword>
<evidence type="ECO:0000313" key="11">
    <source>
        <dbReference type="Proteomes" id="UP000199236"/>
    </source>
</evidence>
<keyword evidence="3" id="KW-0813">Transport</keyword>
<feature type="transmembrane region" description="Helical" evidence="8">
    <location>
        <begin position="387"/>
        <end position="405"/>
    </location>
</feature>
<dbReference type="InterPro" id="IPR036259">
    <property type="entry name" value="MFS_trans_sf"/>
</dbReference>
<evidence type="ECO:0000256" key="1">
    <source>
        <dbReference type="ARBA" id="ARBA00004651"/>
    </source>
</evidence>
<gene>
    <name evidence="10" type="ORF">SAMN04488056_111122</name>
</gene>
<organism evidence="10 11">
    <name type="scientific">Cohaesibacter marisflavi</name>
    <dbReference type="NCBI Taxonomy" id="655353"/>
    <lineage>
        <taxon>Bacteria</taxon>
        <taxon>Pseudomonadati</taxon>
        <taxon>Pseudomonadota</taxon>
        <taxon>Alphaproteobacteria</taxon>
        <taxon>Hyphomicrobiales</taxon>
        <taxon>Cohaesibacteraceae</taxon>
    </lineage>
</organism>
<dbReference type="PROSITE" id="PS50850">
    <property type="entry name" value="MFS"/>
    <property type="match status" value="1"/>
</dbReference>
<feature type="transmembrane region" description="Helical" evidence="8">
    <location>
        <begin position="330"/>
        <end position="350"/>
    </location>
</feature>
<proteinExistence type="inferred from homology"/>
<comment type="similarity">
    <text evidence="2">Belongs to the major facilitator superfamily.</text>
</comment>
<keyword evidence="11" id="KW-1185">Reference proteome</keyword>
<evidence type="ECO:0000256" key="3">
    <source>
        <dbReference type="ARBA" id="ARBA00022448"/>
    </source>
</evidence>
<feature type="transmembrane region" description="Helical" evidence="8">
    <location>
        <begin position="71"/>
        <end position="91"/>
    </location>
</feature>
<feature type="transmembrane region" description="Helical" evidence="8">
    <location>
        <begin position="35"/>
        <end position="59"/>
    </location>
</feature>
<evidence type="ECO:0000313" key="10">
    <source>
        <dbReference type="EMBL" id="SFO71372.1"/>
    </source>
</evidence>
<dbReference type="InterPro" id="IPR011701">
    <property type="entry name" value="MFS"/>
</dbReference>
<comment type="subcellular location">
    <subcellularLocation>
        <location evidence="1">Cell membrane</location>
        <topology evidence="1">Multi-pass membrane protein</topology>
    </subcellularLocation>
</comment>
<feature type="transmembrane region" description="Helical" evidence="8">
    <location>
        <begin position="240"/>
        <end position="258"/>
    </location>
</feature>
<protein>
    <submittedName>
        <fullName evidence="10">MFS transporter, YNFM family, putative membrane transport protein</fullName>
    </submittedName>
</protein>
<feature type="transmembrane region" description="Helical" evidence="8">
    <location>
        <begin position="188"/>
        <end position="207"/>
    </location>
</feature>
<dbReference type="InterPro" id="IPR020846">
    <property type="entry name" value="MFS_dom"/>
</dbReference>
<dbReference type="Gene3D" id="1.20.1250.20">
    <property type="entry name" value="MFS general substrate transporter like domains"/>
    <property type="match status" value="1"/>
</dbReference>
<feature type="domain" description="Major facilitator superfamily (MFS) profile" evidence="9">
    <location>
        <begin position="29"/>
        <end position="409"/>
    </location>
</feature>
<dbReference type="AlphaFoldDB" id="A0A1I5JF20"/>
<feature type="transmembrane region" description="Helical" evidence="8">
    <location>
        <begin position="270"/>
        <end position="291"/>
    </location>
</feature>
<sequence>MSTTYSNPGDIRSGFEENAVSHVQSGTSTFRRISVAFFLAGFATFALLYCVQPLLPLFAEHFNVLPATSSLPLSLTLGCLAVSIMIMGALSQQLGRKGLMLTSMVSAAALNLLASVAPDWTTLLIARALEGIALGGLPAVAMAYLAEEIDPKHLPKAMGIYIAGTSVGAMLGRVGMGSLSEFISWQQAMEVLGVLCLMAAGGFALLLPPSKNFTKTSHAGLGFHVQTWLGHLKNPALQKVYMLGFCLTGVFSTVYNYLSFRLFEPPYNMSPFTVSLMFLLFLFGTVASSYTGALTMRFGAKRLLLFSFALTFVGVLITLPGSLFFICVGIAFITVGFFIGHSVASGLVGLSAKGNKGHASSLYLLFYYMGASLVGYVGGWFWHWGHWPGLAALTCLLALAALAVSSRLKKG</sequence>
<keyword evidence="7 8" id="KW-0472">Membrane</keyword>
<name>A0A1I5JF20_9HYPH</name>
<evidence type="ECO:0000259" key="9">
    <source>
        <dbReference type="PROSITE" id="PS50850"/>
    </source>
</evidence>
<dbReference type="Proteomes" id="UP000199236">
    <property type="component" value="Unassembled WGS sequence"/>
</dbReference>
<dbReference type="PANTHER" id="PTHR43271:SF1">
    <property type="entry name" value="INNER MEMBRANE TRANSPORT PROTEIN YNFM"/>
    <property type="match status" value="1"/>
</dbReference>
<dbReference type="STRING" id="655353.SAMN04488056_111122"/>
<feature type="transmembrane region" description="Helical" evidence="8">
    <location>
        <begin position="362"/>
        <end position="381"/>
    </location>
</feature>